<feature type="domain" description="Retropepsin-like aspartic endopeptidase" evidence="1">
    <location>
        <begin position="26"/>
        <end position="168"/>
    </location>
</feature>
<name>A0ABV7AQJ7_9GAMM</name>
<proteinExistence type="predicted"/>
<gene>
    <name evidence="2" type="ORF">ACFOJE_02925</name>
</gene>
<dbReference type="InterPro" id="IPR021109">
    <property type="entry name" value="Peptidase_aspartic_dom_sf"/>
</dbReference>
<dbReference type="InterPro" id="IPR008503">
    <property type="entry name" value="Asp_endopeptidase"/>
</dbReference>
<evidence type="ECO:0000313" key="2">
    <source>
        <dbReference type="EMBL" id="MFC2971170.1"/>
    </source>
</evidence>
<dbReference type="PANTHER" id="PTHR38037:SF2">
    <property type="entry name" value="ATP-DEPENDENT ZINC PROTEASE DOMAIN-CONTAINING PROTEIN-RELATED"/>
    <property type="match status" value="1"/>
</dbReference>
<dbReference type="GO" id="GO:0008233">
    <property type="term" value="F:peptidase activity"/>
    <property type="evidence" value="ECO:0007669"/>
    <property type="project" value="UniProtKB-KW"/>
</dbReference>
<comment type="caution">
    <text evidence="2">The sequence shown here is derived from an EMBL/GenBank/DDBJ whole genome shotgun (WGS) entry which is preliminary data.</text>
</comment>
<protein>
    <submittedName>
        <fullName evidence="2">ATP-dependent zinc protease</fullName>
    </submittedName>
</protein>
<dbReference type="PANTHER" id="PTHR38037">
    <property type="entry name" value="ZN_PROTEASE DOMAIN-CONTAINING PROTEIN"/>
    <property type="match status" value="1"/>
</dbReference>
<keyword evidence="2" id="KW-0378">Hydrolase</keyword>
<accession>A0ABV7AQJ7</accession>
<dbReference type="GO" id="GO:0006508">
    <property type="term" value="P:proteolysis"/>
    <property type="evidence" value="ECO:0007669"/>
    <property type="project" value="UniProtKB-KW"/>
</dbReference>
<reference evidence="3" key="1">
    <citation type="journal article" date="2019" name="Int. J. Syst. Evol. Microbiol.">
        <title>The Global Catalogue of Microorganisms (GCM) 10K type strain sequencing project: providing services to taxonomists for standard genome sequencing and annotation.</title>
        <authorList>
            <consortium name="The Broad Institute Genomics Platform"/>
            <consortium name="The Broad Institute Genome Sequencing Center for Infectious Disease"/>
            <person name="Wu L."/>
            <person name="Ma J."/>
        </authorList>
    </citation>
    <scope>NUCLEOTIDE SEQUENCE [LARGE SCALE GENOMIC DNA]</scope>
    <source>
        <strain evidence="3">KCTC 62195</strain>
    </source>
</reference>
<dbReference type="Pfam" id="PF05618">
    <property type="entry name" value="Zn_protease"/>
    <property type="match status" value="1"/>
</dbReference>
<evidence type="ECO:0000259" key="1">
    <source>
        <dbReference type="Pfam" id="PF05618"/>
    </source>
</evidence>
<keyword evidence="3" id="KW-1185">Reference proteome</keyword>
<evidence type="ECO:0000313" key="3">
    <source>
        <dbReference type="Proteomes" id="UP001595457"/>
    </source>
</evidence>
<organism evidence="2 3">
    <name type="scientific">Azotobacter bryophylli</name>
    <dbReference type="NCBI Taxonomy" id="1986537"/>
    <lineage>
        <taxon>Bacteria</taxon>
        <taxon>Pseudomonadati</taxon>
        <taxon>Pseudomonadota</taxon>
        <taxon>Gammaproteobacteria</taxon>
        <taxon>Pseudomonadales</taxon>
        <taxon>Pseudomonadaceae</taxon>
        <taxon>Azotobacter</taxon>
    </lineage>
</organism>
<dbReference type="Proteomes" id="UP001595457">
    <property type="component" value="Unassembled WGS sequence"/>
</dbReference>
<dbReference type="Gene3D" id="2.40.70.10">
    <property type="entry name" value="Acid Proteases"/>
    <property type="match status" value="1"/>
</dbReference>
<keyword evidence="2" id="KW-0645">Protease</keyword>
<dbReference type="RefSeq" id="WP_377812750.1">
    <property type="nucleotide sequence ID" value="NZ_JBHRSJ010000004.1"/>
</dbReference>
<sequence>MKVVLSALFASAMVLSAEGMAEQKNVFGLNEKALLTDLDLVLPAKLDTGAETASLSAQNIRIFQRGGSSWVRFQLAVDGDADKHDQVLVRPLVRISQIKRRAGDMAEGESEAYTPRPVIHMQVCMGRIRQNIEVNLTDRTSFDYPFLIGSEALKDFDAVVDPSLKFSAGAPRCA</sequence>
<dbReference type="SUPFAM" id="SSF50630">
    <property type="entry name" value="Acid proteases"/>
    <property type="match status" value="1"/>
</dbReference>
<dbReference type="EMBL" id="JBHRSJ010000004">
    <property type="protein sequence ID" value="MFC2971170.1"/>
    <property type="molecule type" value="Genomic_DNA"/>
</dbReference>